<sequence length="77" mass="9230">MADKKLKRMTEKELRKNLTYLVDKYIPDNERKKELYIYIQRENVPVKGILADLNKFGVKTVMQDDGKLISDIYFHYC</sequence>
<organism evidence="1 2">
    <name type="scientific">Xenorhabdus budapestensis</name>
    <dbReference type="NCBI Taxonomy" id="290110"/>
    <lineage>
        <taxon>Bacteria</taxon>
        <taxon>Pseudomonadati</taxon>
        <taxon>Pseudomonadota</taxon>
        <taxon>Gammaproteobacteria</taxon>
        <taxon>Enterobacterales</taxon>
        <taxon>Morganellaceae</taxon>
        <taxon>Xenorhabdus</taxon>
    </lineage>
</organism>
<name>A0A2D0IV46_XENBU</name>
<proteinExistence type="predicted"/>
<dbReference type="Proteomes" id="UP000225833">
    <property type="component" value="Unassembled WGS sequence"/>
</dbReference>
<evidence type="ECO:0000313" key="1">
    <source>
        <dbReference type="EMBL" id="PHM25797.1"/>
    </source>
</evidence>
<comment type="caution">
    <text evidence="1">The sequence shown here is derived from an EMBL/GenBank/DDBJ whole genome shotgun (WGS) entry which is preliminary data.</text>
</comment>
<evidence type="ECO:0000313" key="2">
    <source>
        <dbReference type="Proteomes" id="UP000225833"/>
    </source>
</evidence>
<accession>A0A2D0IV46</accession>
<gene>
    <name evidence="1" type="ORF">Xbud_02866</name>
</gene>
<protein>
    <submittedName>
        <fullName evidence="1">Uncharacterized protein</fullName>
    </submittedName>
</protein>
<reference evidence="1 2" key="1">
    <citation type="journal article" date="2017" name="Nat. Microbiol.">
        <title>Natural product diversity associated with the nematode symbionts Photorhabdus and Xenorhabdus.</title>
        <authorList>
            <person name="Tobias N.J."/>
            <person name="Wolff H."/>
            <person name="Djahanschiri B."/>
            <person name="Grundmann F."/>
            <person name="Kronenwerth M."/>
            <person name="Shi Y.M."/>
            <person name="Simonyi S."/>
            <person name="Grun P."/>
            <person name="Shapiro-Ilan D."/>
            <person name="Pidot S.J."/>
            <person name="Stinear T.P."/>
            <person name="Ebersberger I."/>
            <person name="Bode H.B."/>
        </authorList>
    </citation>
    <scope>NUCLEOTIDE SEQUENCE [LARGE SCALE GENOMIC DNA]</scope>
    <source>
        <strain evidence="1 2">DSM 16342</strain>
    </source>
</reference>
<dbReference type="AlphaFoldDB" id="A0A2D0IV46"/>
<dbReference type="EMBL" id="NIBS01000017">
    <property type="protein sequence ID" value="PHM25797.1"/>
    <property type="molecule type" value="Genomic_DNA"/>
</dbReference>